<evidence type="ECO:0000313" key="2">
    <source>
        <dbReference type="Proteomes" id="UP001631969"/>
    </source>
</evidence>
<protein>
    <submittedName>
        <fullName evidence="1">HD-GYP domain-containing protein</fullName>
        <ecNumber evidence="1">3.1.4.-</ecNumber>
    </submittedName>
</protein>
<dbReference type="EMBL" id="JBJURJ010000023">
    <property type="protein sequence ID" value="MFM9331844.1"/>
    <property type="molecule type" value="Genomic_DNA"/>
</dbReference>
<dbReference type="EC" id="3.1.4.-" evidence="1"/>
<keyword evidence="1" id="KW-0378">Hydrolase</keyword>
<accession>A0ACC7P8B5</accession>
<evidence type="ECO:0000313" key="1">
    <source>
        <dbReference type="EMBL" id="MFM9331844.1"/>
    </source>
</evidence>
<proteinExistence type="predicted"/>
<keyword evidence="2" id="KW-1185">Reference proteome</keyword>
<name>A0ACC7P8B5_9BACL</name>
<reference evidence="1" key="1">
    <citation type="submission" date="2024-12" db="EMBL/GenBank/DDBJ databases">
        <authorList>
            <person name="Wu N."/>
        </authorList>
    </citation>
    <scope>NUCLEOTIDE SEQUENCE</scope>
    <source>
        <strain evidence="1">P15</strain>
    </source>
</reference>
<sequence length="363" mass="40684">MPAKEYEELIGKRLTASIYGAKGTMLIGEGTILLPSHIEKLANFKIKASDVEAVEVQEPETETESEPELTTEREAREVSGGSAADTREKARLAGEHLNHIDFFVHQNSIVPLEQVEEKILPYIRETAMRYNMFQVFSELKDQGDYRYKQILGVAVMATALGKRLQMDEEELALLSTAAILYDIGSVQLPSSLINKTARFDTHDYAIMKQHTVLGHELLSKSGVDPRIAAVALEHHEREDGSGYPNSLTGDQISRFSKIIALADVYMALTSDRPHRPAFTFFDAVEEIHQQILRNKLDSVIGITFLDLILVRQTGCDVILSDGRRGKILLTNVNYPTQPLIVLENDEFMDLSKVFDVRIQEVLG</sequence>
<comment type="caution">
    <text evidence="1">The sequence shown here is derived from an EMBL/GenBank/DDBJ whole genome shotgun (WGS) entry which is preliminary data.</text>
</comment>
<organism evidence="1 2">
    <name type="scientific">Paenibacillus mesotrionivorans</name>
    <dbReference type="NCBI Taxonomy" id="3160968"/>
    <lineage>
        <taxon>Bacteria</taxon>
        <taxon>Bacillati</taxon>
        <taxon>Bacillota</taxon>
        <taxon>Bacilli</taxon>
        <taxon>Bacillales</taxon>
        <taxon>Paenibacillaceae</taxon>
        <taxon>Paenibacillus</taxon>
    </lineage>
</organism>
<dbReference type="Proteomes" id="UP001631969">
    <property type="component" value="Unassembled WGS sequence"/>
</dbReference>
<gene>
    <name evidence="1" type="ORF">ACI1P1_26460</name>
</gene>